<name>A0A803L7D3_CHEQI</name>
<dbReference type="OMA" id="VEMCKEW"/>
<feature type="domain" description="F-box" evidence="2">
    <location>
        <begin position="23"/>
        <end position="70"/>
    </location>
</feature>
<dbReference type="Gramene" id="AUR62007772-RA">
    <property type="protein sequence ID" value="AUR62007772-RA:cds"/>
    <property type="gene ID" value="AUR62007772"/>
</dbReference>
<dbReference type="Pfam" id="PF00646">
    <property type="entry name" value="F-box"/>
    <property type="match status" value="1"/>
</dbReference>
<dbReference type="SUPFAM" id="SSF81383">
    <property type="entry name" value="F-box domain"/>
    <property type="match status" value="1"/>
</dbReference>
<dbReference type="PANTHER" id="PTHR31111:SF136">
    <property type="entry name" value="F-BOX ASSOCIATED DOMAIN-CONTAINING PROTEIN"/>
    <property type="match status" value="1"/>
</dbReference>
<dbReference type="InterPro" id="IPR013187">
    <property type="entry name" value="F-box-assoc_dom_typ3"/>
</dbReference>
<dbReference type="InterPro" id="IPR017451">
    <property type="entry name" value="F-box-assoc_interact_dom"/>
</dbReference>
<dbReference type="Pfam" id="PF08268">
    <property type="entry name" value="FBA_3"/>
    <property type="match status" value="1"/>
</dbReference>
<organism evidence="3 4">
    <name type="scientific">Chenopodium quinoa</name>
    <name type="common">Quinoa</name>
    <dbReference type="NCBI Taxonomy" id="63459"/>
    <lineage>
        <taxon>Eukaryota</taxon>
        <taxon>Viridiplantae</taxon>
        <taxon>Streptophyta</taxon>
        <taxon>Embryophyta</taxon>
        <taxon>Tracheophyta</taxon>
        <taxon>Spermatophyta</taxon>
        <taxon>Magnoliopsida</taxon>
        <taxon>eudicotyledons</taxon>
        <taxon>Gunneridae</taxon>
        <taxon>Pentapetalae</taxon>
        <taxon>Caryophyllales</taxon>
        <taxon>Chenopodiaceae</taxon>
        <taxon>Chenopodioideae</taxon>
        <taxon>Atripliceae</taxon>
        <taxon>Chenopodium</taxon>
    </lineage>
</organism>
<feature type="compositionally biased region" description="Polar residues" evidence="1">
    <location>
        <begin position="16"/>
        <end position="25"/>
    </location>
</feature>
<dbReference type="PROSITE" id="PS50181">
    <property type="entry name" value="FBOX"/>
    <property type="match status" value="1"/>
</dbReference>
<evidence type="ECO:0000313" key="3">
    <source>
        <dbReference type="EnsemblPlants" id="AUR62007772-RA:cds"/>
    </source>
</evidence>
<feature type="region of interest" description="Disordered" evidence="1">
    <location>
        <begin position="1"/>
        <end position="25"/>
    </location>
</feature>
<dbReference type="InterPro" id="IPR001810">
    <property type="entry name" value="F-box_dom"/>
</dbReference>
<reference evidence="3" key="2">
    <citation type="submission" date="2021-03" db="UniProtKB">
        <authorList>
            <consortium name="EnsemblPlants"/>
        </authorList>
    </citation>
    <scope>IDENTIFICATION</scope>
</reference>
<evidence type="ECO:0000259" key="2">
    <source>
        <dbReference type="PROSITE" id="PS50181"/>
    </source>
</evidence>
<proteinExistence type="predicted"/>
<sequence length="407" mass="45569">MAKSKKHPTKTLIKTLPNNNSTKKPNNFLPVEVEPAILNTLPVKSLLQFRSVSKTWLSIIDNPSFAYSHLSRAETRLGSEGAVLVSLSLSPTLMDLGITFTRSASSEAVLFTILPYPASAPILDDNKLYNVESRVLTIKTPDEFSFDSCSWRKISSSFPYPYPFRIQGVFINGSIYWIGKRAPGEENIVCFDVEHEQFRLILSPPNGVPSKSKLANVGKKLGIISFKDYGDYSLELWVYFNSKWVKKDVGTNIVALKRKGIDANFASIVGNGGMLLTPDVLLHNFVLRSLNDGNVKGIRISGLPGWVDFLDYKKVNFSVFNYVESLIPLDFTVRFGDFVADLAGVRGPKQALPMKLVTHEENEVMKEWEGGLLVFGDFEGFEIIEDKSVSGKRYMKLLLRKLPEKRA</sequence>
<evidence type="ECO:0000313" key="4">
    <source>
        <dbReference type="Proteomes" id="UP000596660"/>
    </source>
</evidence>
<dbReference type="AlphaFoldDB" id="A0A803L7D3"/>
<dbReference type="EnsemblPlants" id="AUR62007772-RA">
    <property type="protein sequence ID" value="AUR62007772-RA:cds"/>
    <property type="gene ID" value="AUR62007772"/>
</dbReference>
<accession>A0A803L7D3</accession>
<dbReference type="PANTHER" id="PTHR31111">
    <property type="entry name" value="BNAA05G37150D PROTEIN-RELATED"/>
    <property type="match status" value="1"/>
</dbReference>
<evidence type="ECO:0000256" key="1">
    <source>
        <dbReference type="SAM" id="MobiDB-lite"/>
    </source>
</evidence>
<protein>
    <recommendedName>
        <fullName evidence="2">F-box domain-containing protein</fullName>
    </recommendedName>
</protein>
<dbReference type="Gene3D" id="1.20.1280.50">
    <property type="match status" value="1"/>
</dbReference>
<keyword evidence="4" id="KW-1185">Reference proteome</keyword>
<dbReference type="NCBIfam" id="TIGR01640">
    <property type="entry name" value="F_box_assoc_1"/>
    <property type="match status" value="1"/>
</dbReference>
<dbReference type="Proteomes" id="UP000596660">
    <property type="component" value="Unplaced"/>
</dbReference>
<dbReference type="InterPro" id="IPR036047">
    <property type="entry name" value="F-box-like_dom_sf"/>
</dbReference>
<dbReference type="SMART" id="SM00256">
    <property type="entry name" value="FBOX"/>
    <property type="match status" value="1"/>
</dbReference>
<reference evidence="3" key="1">
    <citation type="journal article" date="2017" name="Nature">
        <title>The genome of Chenopodium quinoa.</title>
        <authorList>
            <person name="Jarvis D.E."/>
            <person name="Ho Y.S."/>
            <person name="Lightfoot D.J."/>
            <person name="Schmoeckel S.M."/>
            <person name="Li B."/>
            <person name="Borm T.J.A."/>
            <person name="Ohyanagi H."/>
            <person name="Mineta K."/>
            <person name="Michell C.T."/>
            <person name="Saber N."/>
            <person name="Kharbatia N.M."/>
            <person name="Rupper R.R."/>
            <person name="Sharp A.R."/>
            <person name="Dally N."/>
            <person name="Boughton B.A."/>
            <person name="Woo Y.H."/>
            <person name="Gao G."/>
            <person name="Schijlen E.G.W.M."/>
            <person name="Guo X."/>
            <person name="Momin A.A."/>
            <person name="Negrao S."/>
            <person name="Al-Babili S."/>
            <person name="Gehring C."/>
            <person name="Roessner U."/>
            <person name="Jung C."/>
            <person name="Murphy K."/>
            <person name="Arold S.T."/>
            <person name="Gojobori T."/>
            <person name="van der Linden C.G."/>
            <person name="van Loo E.N."/>
            <person name="Jellen E.N."/>
            <person name="Maughan P.J."/>
            <person name="Tester M."/>
        </authorList>
    </citation>
    <scope>NUCLEOTIDE SEQUENCE [LARGE SCALE GENOMIC DNA]</scope>
    <source>
        <strain evidence="3">cv. PI 614886</strain>
    </source>
</reference>